<reference evidence="7 8" key="1">
    <citation type="submission" date="2017-05" db="EMBL/GenBank/DDBJ databases">
        <authorList>
            <person name="Varghese N."/>
            <person name="Submissions S."/>
        </authorList>
    </citation>
    <scope>NUCLEOTIDE SEQUENCE [LARGE SCALE GENOMIC DNA]</scope>
    <source>
        <strain evidence="7 8">DSM 28009</strain>
    </source>
</reference>
<feature type="transmembrane region" description="Helical" evidence="5">
    <location>
        <begin position="235"/>
        <end position="255"/>
    </location>
</feature>
<keyword evidence="2 5" id="KW-0812">Transmembrane</keyword>
<gene>
    <name evidence="7" type="ORF">SAMN06265380_1011192</name>
</gene>
<proteinExistence type="predicted"/>
<dbReference type="CDD" id="cd17393">
    <property type="entry name" value="MFS_MosC_like"/>
    <property type="match status" value="1"/>
</dbReference>
<keyword evidence="4 5" id="KW-0472">Membrane</keyword>
<feature type="transmembrane region" description="Helical" evidence="5">
    <location>
        <begin position="353"/>
        <end position="374"/>
    </location>
</feature>
<feature type="transmembrane region" description="Helical" evidence="5">
    <location>
        <begin position="42"/>
        <end position="61"/>
    </location>
</feature>
<feature type="transmembrane region" description="Helical" evidence="5">
    <location>
        <begin position="323"/>
        <end position="347"/>
    </location>
</feature>
<feature type="transmembrane region" description="Helical" evidence="5">
    <location>
        <begin position="136"/>
        <end position="153"/>
    </location>
</feature>
<dbReference type="EMBL" id="FXTE01000001">
    <property type="protein sequence ID" value="SMO50505.1"/>
    <property type="molecule type" value="Genomic_DNA"/>
</dbReference>
<feature type="transmembrane region" description="Helical" evidence="5">
    <location>
        <begin position="192"/>
        <end position="215"/>
    </location>
</feature>
<protein>
    <submittedName>
        <fullName evidence="7">Fucose permease</fullName>
    </submittedName>
</protein>
<feature type="domain" description="Major facilitator superfamily (MFS) profile" evidence="6">
    <location>
        <begin position="201"/>
        <end position="382"/>
    </location>
</feature>
<dbReference type="PANTHER" id="PTHR23514:SF13">
    <property type="entry name" value="INNER MEMBRANE PROTEIN YBJJ"/>
    <property type="match status" value="1"/>
</dbReference>
<dbReference type="GO" id="GO:0016020">
    <property type="term" value="C:membrane"/>
    <property type="evidence" value="ECO:0007669"/>
    <property type="project" value="UniProtKB-SubCell"/>
</dbReference>
<evidence type="ECO:0000313" key="7">
    <source>
        <dbReference type="EMBL" id="SMO50505.1"/>
    </source>
</evidence>
<evidence type="ECO:0000256" key="1">
    <source>
        <dbReference type="ARBA" id="ARBA00004141"/>
    </source>
</evidence>
<keyword evidence="8" id="KW-1185">Reference proteome</keyword>
<evidence type="ECO:0000259" key="6">
    <source>
        <dbReference type="PROSITE" id="PS50850"/>
    </source>
</evidence>
<dbReference type="Gene3D" id="1.20.1250.20">
    <property type="entry name" value="MFS general substrate transporter like domains"/>
    <property type="match status" value="2"/>
</dbReference>
<name>A0A521BTW5_9RHOB</name>
<evidence type="ECO:0000256" key="5">
    <source>
        <dbReference type="SAM" id="Phobius"/>
    </source>
</evidence>
<dbReference type="Proteomes" id="UP000319555">
    <property type="component" value="Unassembled WGS sequence"/>
</dbReference>
<feature type="transmembrane region" description="Helical" evidence="5">
    <location>
        <begin position="267"/>
        <end position="285"/>
    </location>
</feature>
<sequence length="382" mass="39354">MIGIMAAWRAVAAMFILNGALFGIWASRIPAVRDHLDLSHEALGYGLLFMAAGAVCSFPVTGRLTDRFGAVVITRIIAILYTASLILLAFAGSFWALAFFLFVFGAFHGSMDVAMNAWAAEVERAYDRPVMSSFHAMWSLGAGLGALSGFGAVQADLTVMQHFLLAGGLVVGLTLALSRVQWNSRRVAPSGGAVFALPSGGLILVGFFALCGALGEGAVADWSAIFLRDVTGAPESVAALGFAVFSVTMVAFRLAGGVVIARFGPTATARFGGVCAALGVLAVVSADGPGIALVGFGLMGLGYAVIMPVAFSRAANDPHVPPGQAIASVATLGYGGLLIGPPLIGFLAEMLTLRLAFMALLPLAVFIVLLSGALRPGDSDER</sequence>
<dbReference type="Pfam" id="PF07690">
    <property type="entry name" value="MFS_1"/>
    <property type="match status" value="1"/>
</dbReference>
<organism evidence="7 8">
    <name type="scientific">Ruegeria faecimaris</name>
    <dbReference type="NCBI Taxonomy" id="686389"/>
    <lineage>
        <taxon>Bacteria</taxon>
        <taxon>Pseudomonadati</taxon>
        <taxon>Pseudomonadota</taxon>
        <taxon>Alphaproteobacteria</taxon>
        <taxon>Rhodobacterales</taxon>
        <taxon>Roseobacteraceae</taxon>
        <taxon>Ruegeria</taxon>
    </lineage>
</organism>
<evidence type="ECO:0000256" key="3">
    <source>
        <dbReference type="ARBA" id="ARBA00022989"/>
    </source>
</evidence>
<dbReference type="SUPFAM" id="SSF103473">
    <property type="entry name" value="MFS general substrate transporter"/>
    <property type="match status" value="1"/>
</dbReference>
<comment type="subcellular location">
    <subcellularLocation>
        <location evidence="1">Membrane</location>
        <topology evidence="1">Multi-pass membrane protein</topology>
    </subcellularLocation>
</comment>
<feature type="transmembrane region" description="Helical" evidence="5">
    <location>
        <begin position="94"/>
        <end position="115"/>
    </location>
</feature>
<dbReference type="RefSeq" id="WP_142634939.1">
    <property type="nucleotide sequence ID" value="NZ_FXTE01000001.1"/>
</dbReference>
<keyword evidence="3 5" id="KW-1133">Transmembrane helix</keyword>
<dbReference type="AlphaFoldDB" id="A0A521BTW5"/>
<dbReference type="InterPro" id="IPR051788">
    <property type="entry name" value="MFS_Transporter"/>
</dbReference>
<dbReference type="InterPro" id="IPR011701">
    <property type="entry name" value="MFS"/>
</dbReference>
<feature type="transmembrane region" description="Helical" evidence="5">
    <location>
        <begin position="159"/>
        <end position="180"/>
    </location>
</feature>
<dbReference type="PROSITE" id="PS50850">
    <property type="entry name" value="MFS"/>
    <property type="match status" value="1"/>
</dbReference>
<evidence type="ECO:0000313" key="8">
    <source>
        <dbReference type="Proteomes" id="UP000319555"/>
    </source>
</evidence>
<dbReference type="OrthoDB" id="9810941at2"/>
<dbReference type="InterPro" id="IPR020846">
    <property type="entry name" value="MFS_dom"/>
</dbReference>
<accession>A0A521BTW5</accession>
<evidence type="ECO:0000256" key="2">
    <source>
        <dbReference type="ARBA" id="ARBA00022692"/>
    </source>
</evidence>
<dbReference type="PANTHER" id="PTHR23514">
    <property type="entry name" value="BYPASS OF STOP CODON PROTEIN 6"/>
    <property type="match status" value="1"/>
</dbReference>
<feature type="transmembrane region" description="Helical" evidence="5">
    <location>
        <begin position="68"/>
        <end position="88"/>
    </location>
</feature>
<dbReference type="InterPro" id="IPR036259">
    <property type="entry name" value="MFS_trans_sf"/>
</dbReference>
<dbReference type="GO" id="GO:0022857">
    <property type="term" value="F:transmembrane transporter activity"/>
    <property type="evidence" value="ECO:0007669"/>
    <property type="project" value="InterPro"/>
</dbReference>
<evidence type="ECO:0000256" key="4">
    <source>
        <dbReference type="ARBA" id="ARBA00023136"/>
    </source>
</evidence>
<feature type="transmembrane region" description="Helical" evidence="5">
    <location>
        <begin position="291"/>
        <end position="311"/>
    </location>
</feature>